<keyword evidence="1" id="KW-0378">Hydrolase</keyword>
<reference evidence="1 2" key="2">
    <citation type="submission" date="2019-04" db="EMBL/GenBank/DDBJ databases">
        <title>The genome sequence of big-headed turtle.</title>
        <authorList>
            <person name="Gong S."/>
        </authorList>
    </citation>
    <scope>NUCLEOTIDE SEQUENCE [LARGE SCALE GENOMIC DNA]</scope>
    <source>
        <strain evidence="1">DO16091913</strain>
        <tissue evidence="1">Muscle</tissue>
    </source>
</reference>
<organism evidence="1 2">
    <name type="scientific">Platysternon megacephalum</name>
    <name type="common">big-headed turtle</name>
    <dbReference type="NCBI Taxonomy" id="55544"/>
    <lineage>
        <taxon>Eukaryota</taxon>
        <taxon>Metazoa</taxon>
        <taxon>Chordata</taxon>
        <taxon>Craniata</taxon>
        <taxon>Vertebrata</taxon>
        <taxon>Euteleostomi</taxon>
        <taxon>Archelosauria</taxon>
        <taxon>Testudinata</taxon>
        <taxon>Testudines</taxon>
        <taxon>Cryptodira</taxon>
        <taxon>Durocryptodira</taxon>
        <taxon>Testudinoidea</taxon>
        <taxon>Platysternidae</taxon>
        <taxon>Platysternon</taxon>
    </lineage>
</organism>
<accession>A0A4D9DJV8</accession>
<comment type="caution">
    <text evidence="1">The sequence shown here is derived from an EMBL/GenBank/DDBJ whole genome shotgun (WGS) entry which is preliminary data.</text>
</comment>
<evidence type="ECO:0000313" key="2">
    <source>
        <dbReference type="Proteomes" id="UP000297703"/>
    </source>
</evidence>
<dbReference type="GO" id="GO:0008233">
    <property type="term" value="F:peptidase activity"/>
    <property type="evidence" value="ECO:0007669"/>
    <property type="project" value="UniProtKB-KW"/>
</dbReference>
<reference evidence="1 2" key="1">
    <citation type="submission" date="2019-04" db="EMBL/GenBank/DDBJ databases">
        <title>Draft genome of the big-headed turtle Platysternon megacephalum.</title>
        <authorList>
            <person name="Gong S."/>
        </authorList>
    </citation>
    <scope>NUCLEOTIDE SEQUENCE [LARGE SCALE GENOMIC DNA]</scope>
    <source>
        <strain evidence="1">DO16091913</strain>
        <tissue evidence="1">Muscle</tissue>
    </source>
</reference>
<evidence type="ECO:0000313" key="1">
    <source>
        <dbReference type="EMBL" id="TFJ96457.1"/>
    </source>
</evidence>
<protein>
    <submittedName>
        <fullName evidence="1">Protease 2</fullName>
    </submittedName>
</protein>
<dbReference type="GO" id="GO:0006508">
    <property type="term" value="P:proteolysis"/>
    <property type="evidence" value="ECO:0007669"/>
    <property type="project" value="UniProtKB-KW"/>
</dbReference>
<dbReference type="AlphaFoldDB" id="A0A4D9DJV8"/>
<name>A0A4D9DJV8_9SAUR</name>
<proteinExistence type="predicted"/>
<dbReference type="EMBL" id="QXTE01000670">
    <property type="protein sequence ID" value="TFJ96457.1"/>
    <property type="molecule type" value="Genomic_DNA"/>
</dbReference>
<sequence length="118" mass="12795">MSRRVRNKPFIPQERLGFPLFNATNLLILLLMQPELSHFKAPSFSEASGFLFSCTSPDLAAHISLVAKATSKSQIPAESRQPQLRNNTCRTSLPCGAGKISAAEAGSEKRGKKVIGLL</sequence>
<keyword evidence="2" id="KW-1185">Reference proteome</keyword>
<dbReference type="Proteomes" id="UP000297703">
    <property type="component" value="Unassembled WGS sequence"/>
</dbReference>
<keyword evidence="1" id="KW-0645">Protease</keyword>
<gene>
    <name evidence="1" type="ORF">DR999_PMT21757</name>
</gene>